<proteinExistence type="predicted"/>
<sequence length="129" mass="14953">MDRPRTARACFVILWFGFLYVRVAYGFIELFRPILKSVTLSLLKWILVFFKFFLKLFLGGVALLIVCLMIRRIAAARMNKSRESGLAARGTPPAQYNKTNLETKKKPWGKWVRGTNSFDKDDYILTKIV</sequence>
<gene>
    <name evidence="2" type="ORF">N7468_009361</name>
</gene>
<protein>
    <submittedName>
        <fullName evidence="2">Uncharacterized protein</fullName>
    </submittedName>
</protein>
<name>A0A9W9TES2_9EURO</name>
<dbReference type="Proteomes" id="UP001150941">
    <property type="component" value="Unassembled WGS sequence"/>
</dbReference>
<dbReference type="RefSeq" id="XP_058326987.1">
    <property type="nucleotide sequence ID" value="XM_058478657.1"/>
</dbReference>
<keyword evidence="1" id="KW-0472">Membrane</keyword>
<keyword evidence="1" id="KW-1133">Transmembrane helix</keyword>
<keyword evidence="1" id="KW-0812">Transmembrane</keyword>
<accession>A0A9W9TES2</accession>
<organism evidence="2 3">
    <name type="scientific">Penicillium chermesinum</name>
    <dbReference type="NCBI Taxonomy" id="63820"/>
    <lineage>
        <taxon>Eukaryota</taxon>
        <taxon>Fungi</taxon>
        <taxon>Dikarya</taxon>
        <taxon>Ascomycota</taxon>
        <taxon>Pezizomycotina</taxon>
        <taxon>Eurotiomycetes</taxon>
        <taxon>Eurotiomycetidae</taxon>
        <taxon>Eurotiales</taxon>
        <taxon>Aspergillaceae</taxon>
        <taxon>Penicillium</taxon>
    </lineage>
</organism>
<evidence type="ECO:0000256" key="1">
    <source>
        <dbReference type="SAM" id="Phobius"/>
    </source>
</evidence>
<reference evidence="2" key="2">
    <citation type="journal article" date="2023" name="IMA Fungus">
        <title>Comparative genomic study of the Penicillium genus elucidates a diverse pangenome and 15 lateral gene transfer events.</title>
        <authorList>
            <person name="Petersen C."/>
            <person name="Sorensen T."/>
            <person name="Nielsen M.R."/>
            <person name="Sondergaard T.E."/>
            <person name="Sorensen J.L."/>
            <person name="Fitzpatrick D.A."/>
            <person name="Frisvad J.C."/>
            <person name="Nielsen K.L."/>
        </authorList>
    </citation>
    <scope>NUCLEOTIDE SEQUENCE</scope>
    <source>
        <strain evidence="2">IBT 19713</strain>
    </source>
</reference>
<dbReference type="EMBL" id="JAPQKS010000007">
    <property type="protein sequence ID" value="KAJ5220157.1"/>
    <property type="molecule type" value="Genomic_DNA"/>
</dbReference>
<comment type="caution">
    <text evidence="2">The sequence shown here is derived from an EMBL/GenBank/DDBJ whole genome shotgun (WGS) entry which is preliminary data.</text>
</comment>
<reference evidence="2" key="1">
    <citation type="submission" date="2022-11" db="EMBL/GenBank/DDBJ databases">
        <authorList>
            <person name="Petersen C."/>
        </authorList>
    </citation>
    <scope>NUCLEOTIDE SEQUENCE</scope>
    <source>
        <strain evidence="2">IBT 19713</strain>
    </source>
</reference>
<dbReference type="GeneID" id="83205960"/>
<keyword evidence="3" id="KW-1185">Reference proteome</keyword>
<feature type="transmembrane region" description="Helical" evidence="1">
    <location>
        <begin position="7"/>
        <end position="28"/>
    </location>
</feature>
<feature type="transmembrane region" description="Helical" evidence="1">
    <location>
        <begin position="48"/>
        <end position="70"/>
    </location>
</feature>
<evidence type="ECO:0000313" key="3">
    <source>
        <dbReference type="Proteomes" id="UP001150941"/>
    </source>
</evidence>
<evidence type="ECO:0000313" key="2">
    <source>
        <dbReference type="EMBL" id="KAJ5220157.1"/>
    </source>
</evidence>
<dbReference type="AlphaFoldDB" id="A0A9W9TES2"/>